<reference evidence="1" key="1">
    <citation type="submission" date="2023-04" db="EMBL/GenBank/DDBJ databases">
        <title>A chromosome-level genome assembly of the parasitoid wasp Eretmocerus hayati.</title>
        <authorList>
            <person name="Zhong Y."/>
            <person name="Liu S."/>
            <person name="Liu Y."/>
        </authorList>
    </citation>
    <scope>NUCLEOTIDE SEQUENCE</scope>
    <source>
        <strain evidence="1">ZJU_SS_LIU_2023</strain>
    </source>
</reference>
<organism evidence="1 2">
    <name type="scientific">Eretmocerus hayati</name>
    <dbReference type="NCBI Taxonomy" id="131215"/>
    <lineage>
        <taxon>Eukaryota</taxon>
        <taxon>Metazoa</taxon>
        <taxon>Ecdysozoa</taxon>
        <taxon>Arthropoda</taxon>
        <taxon>Hexapoda</taxon>
        <taxon>Insecta</taxon>
        <taxon>Pterygota</taxon>
        <taxon>Neoptera</taxon>
        <taxon>Endopterygota</taxon>
        <taxon>Hymenoptera</taxon>
        <taxon>Apocrita</taxon>
        <taxon>Proctotrupomorpha</taxon>
        <taxon>Chalcidoidea</taxon>
        <taxon>Aphelinidae</taxon>
        <taxon>Aphelininae</taxon>
        <taxon>Eretmocerus</taxon>
    </lineage>
</organism>
<protein>
    <submittedName>
        <fullName evidence="1">Uncharacterized protein</fullName>
    </submittedName>
</protein>
<accession>A0ACC2PR06</accession>
<comment type="caution">
    <text evidence="1">The sequence shown here is derived from an EMBL/GenBank/DDBJ whole genome shotgun (WGS) entry which is preliminary data.</text>
</comment>
<dbReference type="EMBL" id="CM056741">
    <property type="protein sequence ID" value="KAJ8685548.1"/>
    <property type="molecule type" value="Genomic_DNA"/>
</dbReference>
<evidence type="ECO:0000313" key="1">
    <source>
        <dbReference type="EMBL" id="KAJ8685548.1"/>
    </source>
</evidence>
<keyword evidence="2" id="KW-1185">Reference proteome</keyword>
<gene>
    <name evidence="1" type="ORF">QAD02_021341</name>
</gene>
<sequence length="222" mass="24940">MSGVSIHHTGVLAQAAILCFTAGSAVRLLPLRTLDLHLGKRTNASVHAPEMVVQRSSEQWQLSHEFTCDSVNGTLKVIDRKKLIFKLSQGEYIVPEKIEREYEKSQYVDQVFVHGESLKSCVVAVVVPNVDVLKCWAAENRIVGTLSTLCAHPEVKRIILEDISSRGKEAGLKSFEQVKDIYLHPDHFSVKNGLLTPASKPKRRQLRAYFKPQLEDLYKGLH</sequence>
<dbReference type="Proteomes" id="UP001239111">
    <property type="component" value="Chromosome 1"/>
</dbReference>
<proteinExistence type="predicted"/>
<name>A0ACC2PR06_9HYME</name>
<evidence type="ECO:0000313" key="2">
    <source>
        <dbReference type="Proteomes" id="UP001239111"/>
    </source>
</evidence>